<dbReference type="EMBL" id="JACNJD010000251">
    <property type="protein sequence ID" value="MBC8178011.1"/>
    <property type="molecule type" value="Genomic_DNA"/>
</dbReference>
<proteinExistence type="predicted"/>
<dbReference type="Proteomes" id="UP000650524">
    <property type="component" value="Unassembled WGS sequence"/>
</dbReference>
<protein>
    <submittedName>
        <fullName evidence="1">Uncharacterized protein</fullName>
    </submittedName>
</protein>
<gene>
    <name evidence="1" type="ORF">H8E19_11460</name>
</gene>
<evidence type="ECO:0000313" key="1">
    <source>
        <dbReference type="EMBL" id="MBC8178011.1"/>
    </source>
</evidence>
<sequence>MNCAFCGNKLIIEKKVMKNDECPHCSRDLRCCRQCKFYDLHAYNDCKEVMAERVVDKERSNFCEYFVPRGSSLEIASKEQDAKEALEALFKK</sequence>
<comment type="caution">
    <text evidence="1">The sequence shown here is derived from an EMBL/GenBank/DDBJ whole genome shotgun (WGS) entry which is preliminary data.</text>
</comment>
<organism evidence="1 2">
    <name type="scientific">Candidatus Desulfacyla euxinica</name>
    <dbReference type="NCBI Taxonomy" id="2841693"/>
    <lineage>
        <taxon>Bacteria</taxon>
        <taxon>Deltaproteobacteria</taxon>
        <taxon>Candidatus Desulfacyla</taxon>
    </lineage>
</organism>
<name>A0A8J6T995_9DELT</name>
<evidence type="ECO:0000313" key="2">
    <source>
        <dbReference type="Proteomes" id="UP000650524"/>
    </source>
</evidence>
<accession>A0A8J6T995</accession>
<dbReference type="AlphaFoldDB" id="A0A8J6T995"/>
<reference evidence="1 2" key="1">
    <citation type="submission" date="2020-08" db="EMBL/GenBank/DDBJ databases">
        <title>Bridging the membrane lipid divide: bacteria of the FCB group superphylum have the potential to synthesize archaeal ether lipids.</title>
        <authorList>
            <person name="Villanueva L."/>
            <person name="Von Meijenfeldt F.A.B."/>
            <person name="Westbye A.B."/>
            <person name="Yadav S."/>
            <person name="Hopmans E.C."/>
            <person name="Dutilh B.E."/>
            <person name="Sinninghe Damste J.S."/>
        </authorList>
    </citation>
    <scope>NUCLEOTIDE SEQUENCE [LARGE SCALE GENOMIC DNA]</scope>
    <source>
        <strain evidence="1">NIOZ-UU27</strain>
    </source>
</reference>